<proteinExistence type="predicted"/>
<dbReference type="GO" id="GO:0003723">
    <property type="term" value="F:RNA binding"/>
    <property type="evidence" value="ECO:0007669"/>
    <property type="project" value="InterPro"/>
</dbReference>
<evidence type="ECO:0000256" key="1">
    <source>
        <dbReference type="ARBA" id="ARBA00022603"/>
    </source>
</evidence>
<dbReference type="EMBL" id="JAQMWT010000356">
    <property type="protein sequence ID" value="KAJ8603352.1"/>
    <property type="molecule type" value="Genomic_DNA"/>
</dbReference>
<dbReference type="PANTHER" id="PTHR43191">
    <property type="entry name" value="RRNA METHYLTRANSFERASE 3"/>
    <property type="match status" value="1"/>
</dbReference>
<keyword evidence="1" id="KW-0489">Methyltransferase</keyword>
<evidence type="ECO:0000313" key="4">
    <source>
        <dbReference type="EMBL" id="KAJ8603352.1"/>
    </source>
</evidence>
<dbReference type="AlphaFoldDB" id="A0AAD7XLV4"/>
<evidence type="ECO:0000313" key="5">
    <source>
        <dbReference type="Proteomes" id="UP001230188"/>
    </source>
</evidence>
<evidence type="ECO:0000256" key="2">
    <source>
        <dbReference type="ARBA" id="ARBA00022679"/>
    </source>
</evidence>
<protein>
    <recommendedName>
        <fullName evidence="3">tRNA/rRNA methyltransferase SpoU type domain-containing protein</fullName>
    </recommendedName>
</protein>
<gene>
    <name evidence="4" type="ORF">CTAYLR_004272</name>
</gene>
<dbReference type="Proteomes" id="UP001230188">
    <property type="component" value="Unassembled WGS sequence"/>
</dbReference>
<comment type="caution">
    <text evidence="4">The sequence shown here is derived from an EMBL/GenBank/DDBJ whole genome shotgun (WGS) entry which is preliminary data.</text>
</comment>
<feature type="domain" description="tRNA/rRNA methyltransferase SpoU type" evidence="3">
    <location>
        <begin position="11"/>
        <end position="148"/>
    </location>
</feature>
<keyword evidence="5" id="KW-1185">Reference proteome</keyword>
<dbReference type="Gene3D" id="3.40.1280.10">
    <property type="match status" value="1"/>
</dbReference>
<dbReference type="PANTHER" id="PTHR43191:SF2">
    <property type="entry name" value="RRNA METHYLTRANSFERASE 3, MITOCHONDRIAL"/>
    <property type="match status" value="1"/>
</dbReference>
<dbReference type="SUPFAM" id="SSF75217">
    <property type="entry name" value="alpha/beta knot"/>
    <property type="match status" value="1"/>
</dbReference>
<keyword evidence="2" id="KW-0808">Transferase</keyword>
<reference evidence="4" key="1">
    <citation type="submission" date="2023-01" db="EMBL/GenBank/DDBJ databases">
        <title>Metagenome sequencing of chrysophaentin producing Chrysophaeum taylorii.</title>
        <authorList>
            <person name="Davison J."/>
            <person name="Bewley C."/>
        </authorList>
    </citation>
    <scope>NUCLEOTIDE SEQUENCE</scope>
    <source>
        <strain evidence="4">NIES-1699</strain>
    </source>
</reference>
<dbReference type="InterPro" id="IPR029028">
    <property type="entry name" value="Alpha/beta_knot_MTases"/>
</dbReference>
<dbReference type="InterPro" id="IPR001537">
    <property type="entry name" value="SpoU_MeTrfase"/>
</dbReference>
<accession>A0AAD7XLV4</accession>
<dbReference type="CDD" id="cd18095">
    <property type="entry name" value="SpoU-like_rRNA-MTase"/>
    <property type="match status" value="1"/>
</dbReference>
<dbReference type="InterPro" id="IPR051259">
    <property type="entry name" value="rRNA_Methyltransferase"/>
</dbReference>
<organism evidence="4 5">
    <name type="scientific">Chrysophaeum taylorii</name>
    <dbReference type="NCBI Taxonomy" id="2483200"/>
    <lineage>
        <taxon>Eukaryota</taxon>
        <taxon>Sar</taxon>
        <taxon>Stramenopiles</taxon>
        <taxon>Ochrophyta</taxon>
        <taxon>Pelagophyceae</taxon>
        <taxon>Pelagomonadales</taxon>
        <taxon>Pelagomonadaceae</taxon>
        <taxon>Chrysophaeum</taxon>
    </lineage>
</organism>
<dbReference type="GO" id="GO:0006396">
    <property type="term" value="P:RNA processing"/>
    <property type="evidence" value="ECO:0007669"/>
    <property type="project" value="InterPro"/>
</dbReference>
<dbReference type="InterPro" id="IPR029026">
    <property type="entry name" value="tRNA_m1G_MTases_N"/>
</dbReference>
<name>A0AAD7XLV4_9STRA</name>
<dbReference type="GO" id="GO:0008173">
    <property type="term" value="F:RNA methyltransferase activity"/>
    <property type="evidence" value="ECO:0007669"/>
    <property type="project" value="InterPro"/>
</dbReference>
<dbReference type="Pfam" id="PF00588">
    <property type="entry name" value="SpoU_methylase"/>
    <property type="match status" value="1"/>
</dbReference>
<sequence length="171" mass="17428">MPRIEAVGARLALALDRVSDPGNVGTLIRTAAAVGAAVVCVGGADPFSPKALRAAMGGTFRVPVVRADAWDAAAAALAEWNLKTIVADLHPDSVPYYAAGVDWDRSAVVVGGEVGLSADLEAVLDAPSRVYIPIAIESLNAAVAGSFLLLHAHHHQTSSTSSRSSSSSSSS</sequence>
<evidence type="ECO:0000259" key="3">
    <source>
        <dbReference type="Pfam" id="PF00588"/>
    </source>
</evidence>
<dbReference type="GO" id="GO:0032259">
    <property type="term" value="P:methylation"/>
    <property type="evidence" value="ECO:0007669"/>
    <property type="project" value="UniProtKB-KW"/>
</dbReference>